<evidence type="ECO:0000256" key="5">
    <source>
        <dbReference type="ARBA" id="ARBA00023242"/>
    </source>
</evidence>
<dbReference type="Gene3D" id="2.130.10.10">
    <property type="entry name" value="YVTN repeat-like/Quinoprotein amine dehydrogenase"/>
    <property type="match status" value="1"/>
</dbReference>
<dbReference type="UniPathway" id="UPA00143"/>
<proteinExistence type="inferred from homology"/>
<feature type="region of interest" description="Disordered" evidence="6">
    <location>
        <begin position="898"/>
        <end position="953"/>
    </location>
</feature>
<dbReference type="PANTHER" id="PTHR13129">
    <property type="entry name" value="VPRBP PROTEIN-RELATED"/>
    <property type="match status" value="1"/>
</dbReference>
<dbReference type="InterPro" id="IPR006594">
    <property type="entry name" value="LisH"/>
</dbReference>
<dbReference type="STRING" id="188477.A0A3S1BNW0"/>
<dbReference type="PANTHER" id="PTHR13129:SF4">
    <property type="entry name" value="DDB1- AND CUL4-ASSOCIATED FACTOR 1"/>
    <property type="match status" value="1"/>
</dbReference>
<keyword evidence="5" id="KW-0539">Nucleus</keyword>
<dbReference type="SUPFAM" id="SSF50978">
    <property type="entry name" value="WD40 repeat-like"/>
    <property type="match status" value="1"/>
</dbReference>
<evidence type="ECO:0000256" key="4">
    <source>
        <dbReference type="ARBA" id="ARBA00022786"/>
    </source>
</evidence>
<comment type="pathway">
    <text evidence="2">Protein modification; protein ubiquitination.</text>
</comment>
<comment type="caution">
    <text evidence="7">The sequence shown here is derived from an EMBL/GenBank/DDBJ whole genome shotgun (WGS) entry which is preliminary data.</text>
</comment>
<keyword evidence="4" id="KW-0833">Ubl conjugation pathway</keyword>
<dbReference type="OrthoDB" id="27563at2759"/>
<dbReference type="GO" id="GO:0016567">
    <property type="term" value="P:protein ubiquitination"/>
    <property type="evidence" value="ECO:0007669"/>
    <property type="project" value="UniProtKB-UniPathway"/>
</dbReference>
<comment type="similarity">
    <text evidence="3">Belongs to the VPRBP/DCAF1 family.</text>
</comment>
<dbReference type="GO" id="GO:0005634">
    <property type="term" value="C:nucleus"/>
    <property type="evidence" value="ECO:0007669"/>
    <property type="project" value="UniProtKB-SubCell"/>
</dbReference>
<evidence type="ECO:0000313" key="7">
    <source>
        <dbReference type="EMBL" id="RUS87998.1"/>
    </source>
</evidence>
<evidence type="ECO:0000256" key="3">
    <source>
        <dbReference type="ARBA" id="ARBA00008845"/>
    </source>
</evidence>
<feature type="compositionally biased region" description="Low complexity" evidence="6">
    <location>
        <begin position="228"/>
        <end position="243"/>
    </location>
</feature>
<sequence>MAQQGRNAPVNDNVASFQATLEDWTTKYNSSASFDPIPLLNKLAELLEHETEEFYKMDPDPLDDRPPGRQISACGQGQMMKIVFKNDDFMNTIVGSYLLDGQYRDGGPLFTASCRVLLDLLPGLETSVPFRETEGVVERLYHWAEHAQEPLRSYATGLLGGAMELNDVAVKFREESMHLVPVMLQRLHALVGQVRFTLDTDVVNNVEAGQGDKAGKSPRHFAAIAGESSKSPVASSMSSPLVSDHGDSKTGFKRSLSPSHSFGNPVKRVRNMSEGGPYFDAEHSNSSWAELVPLVIGSYSLQPLSNSMKQRLILQYLTPLGDYHELLSPILEHNAMDLIFHYIDLSINKDVRLAFEALRFLSVILCHKKFAAEFINRGGVQRLLKIHRPSIAATGVSLCFYYITYFEDATERVSRSILLFYALCIQNFARYNLWLMECSHDSSRCHACLFFSQSFPYKIILQLFDEKDGLRRLINAISTLSILTQDPDRHNPSDDELHQMRQAARLVTEAVRKYFEVHTILKADELRCLHLHDGRSSLKESRSVKGCKFSLEENMDVLLEFLPPKSNWAPEIALHKLGGVLIMCTLVAISPDWDAYHGKGDTVVAALDVLAMCSVSHRTQLMLANTLELTDNMRSPVMSLVVGFVEGDLMPDAEITKSALRLICNCVCGPAERFGSAVVRYHSNKRKNNGNSEEDMLTLMWNTVRSHNGIMVLLKSLGVKTPIILADSIRMLASKALVGMSRSDIIRQIIGKLPPLNNGHLQTLMKEPVLADCRNTHLQFCKYASTLLEKLAGRQANVVGSATLEEIRKAGVVAQTKIVYHEKELLQLIQGHLTSLGLHESASTLQREAGLPKCSTPPPHNPAIAAITGHLYSPGTPKLGRQLSQPGGSHASREIFPATPTSSVNPMQALTVPTPTSSGQPYQAASSASPVSESVRAAPSTASTSGQVCTTPATPATPSHMKFTLHKTPHTVHQLTSVQRAHKRRYLKERESYVPLGQRPKLKQNGEYNVSLNNIVTEYLRKQHALCPQPISTCPTMSLFIPHRCPEPLGKACAAYNISSRLFDRQLRPPYGGPKGQSLNRRYIHSKLCALTSFRDGAGDGLACCAFDCAADNIFIGAFSGDIRFYSLYSPQPDFYSTVCHSSPVIHISTSPVNPDILFTSTWGATQNCALWSFNRSNIDVKLLYRFDEYTANLANQNHDRFIGTKEMVAKIYDTGTGNVIQTMYDEVKANGYKYNEATFNPTDDLVLNDGNLWDVRSNKLIYKFDKFNQYTSGCFHPRGLEVVINSEIASLKNWDIRTFRLLNTIPALDQCQIMFNHSGDVIYAIRVDDESQGDIYTRRDYASTLRTYDAFNYCNIGTFDLKTSSIFDVAINRDDTLLGIIENTTQLEADSEEAFCRIYEVGKNREPEDQVEDDDDNPQNDEPDDYDDDDDEDGDDDDDPVLQFIDDSSDSDSDSNEDNDNDMDEMEVAELSPMGSSDDDDDDDDDDPGDLDDVLFELVD</sequence>
<dbReference type="InterPro" id="IPR015943">
    <property type="entry name" value="WD40/YVTN_repeat-like_dom_sf"/>
</dbReference>
<feature type="region of interest" description="Disordered" evidence="6">
    <location>
        <begin position="227"/>
        <end position="267"/>
    </location>
</feature>
<keyword evidence="8" id="KW-1185">Reference proteome</keyword>
<dbReference type="EMBL" id="RQTK01000095">
    <property type="protein sequence ID" value="RUS87998.1"/>
    <property type="molecule type" value="Genomic_DNA"/>
</dbReference>
<accession>A0A3S1BNW0</accession>
<feature type="region of interest" description="Disordered" evidence="6">
    <location>
        <begin position="1403"/>
        <end position="1501"/>
    </location>
</feature>
<feature type="compositionally biased region" description="Polar residues" evidence="6">
    <location>
        <begin position="941"/>
        <end position="953"/>
    </location>
</feature>
<feature type="compositionally biased region" description="Acidic residues" evidence="6">
    <location>
        <begin position="1410"/>
        <end position="1441"/>
    </location>
</feature>
<dbReference type="SMART" id="SM00667">
    <property type="entry name" value="LisH"/>
    <property type="match status" value="1"/>
</dbReference>
<dbReference type="InterPro" id="IPR036322">
    <property type="entry name" value="WD40_repeat_dom_sf"/>
</dbReference>
<reference evidence="7 8" key="1">
    <citation type="submission" date="2019-01" db="EMBL/GenBank/DDBJ databases">
        <title>A draft genome assembly of the solar-powered sea slug Elysia chlorotica.</title>
        <authorList>
            <person name="Cai H."/>
            <person name="Li Q."/>
            <person name="Fang X."/>
            <person name="Li J."/>
            <person name="Curtis N.E."/>
            <person name="Altenburger A."/>
            <person name="Shibata T."/>
            <person name="Feng M."/>
            <person name="Maeda T."/>
            <person name="Schwartz J.A."/>
            <person name="Shigenobu S."/>
            <person name="Lundholm N."/>
            <person name="Nishiyama T."/>
            <person name="Yang H."/>
            <person name="Hasebe M."/>
            <person name="Li S."/>
            <person name="Pierce S.K."/>
            <person name="Wang J."/>
        </authorList>
    </citation>
    <scope>NUCLEOTIDE SEQUENCE [LARGE SCALE GENOMIC DNA]</scope>
    <source>
        <strain evidence="7">EC2010</strain>
        <tissue evidence="7">Whole organism of an adult</tissue>
    </source>
</reference>
<evidence type="ECO:0000256" key="6">
    <source>
        <dbReference type="SAM" id="MobiDB-lite"/>
    </source>
</evidence>
<feature type="compositionally biased region" description="Acidic residues" evidence="6">
    <location>
        <begin position="1448"/>
        <end position="1469"/>
    </location>
</feature>
<evidence type="ECO:0000256" key="2">
    <source>
        <dbReference type="ARBA" id="ARBA00004906"/>
    </source>
</evidence>
<name>A0A3S1BNW0_ELYCH</name>
<feature type="compositionally biased region" description="Low complexity" evidence="6">
    <location>
        <begin position="924"/>
        <end position="940"/>
    </location>
</feature>
<evidence type="ECO:0000313" key="8">
    <source>
        <dbReference type="Proteomes" id="UP000271974"/>
    </source>
</evidence>
<dbReference type="GO" id="GO:0080008">
    <property type="term" value="C:Cul4-RING E3 ubiquitin ligase complex"/>
    <property type="evidence" value="ECO:0007669"/>
    <property type="project" value="TreeGrafter"/>
</dbReference>
<gene>
    <name evidence="7" type="ORF">EGW08_004276</name>
</gene>
<protein>
    <submittedName>
        <fullName evidence="7">Uncharacterized protein</fullName>
    </submittedName>
</protein>
<dbReference type="SUPFAM" id="SSF48371">
    <property type="entry name" value="ARM repeat"/>
    <property type="match status" value="1"/>
</dbReference>
<dbReference type="InterPro" id="IPR016024">
    <property type="entry name" value="ARM-type_fold"/>
</dbReference>
<comment type="subcellular location">
    <subcellularLocation>
        <location evidence="1">Nucleus</location>
    </subcellularLocation>
</comment>
<feature type="compositionally biased region" description="Polar residues" evidence="6">
    <location>
        <begin position="899"/>
        <end position="923"/>
    </location>
</feature>
<dbReference type="PROSITE" id="PS50896">
    <property type="entry name" value="LISH"/>
    <property type="match status" value="1"/>
</dbReference>
<dbReference type="Proteomes" id="UP000271974">
    <property type="component" value="Unassembled WGS sequence"/>
</dbReference>
<evidence type="ECO:0000256" key="1">
    <source>
        <dbReference type="ARBA" id="ARBA00004123"/>
    </source>
</evidence>
<dbReference type="InterPro" id="IPR033270">
    <property type="entry name" value="VPRBP/DCAF1"/>
</dbReference>
<organism evidence="7 8">
    <name type="scientific">Elysia chlorotica</name>
    <name type="common">Eastern emerald elysia</name>
    <name type="synonym">Sea slug</name>
    <dbReference type="NCBI Taxonomy" id="188477"/>
    <lineage>
        <taxon>Eukaryota</taxon>
        <taxon>Metazoa</taxon>
        <taxon>Spiralia</taxon>
        <taxon>Lophotrochozoa</taxon>
        <taxon>Mollusca</taxon>
        <taxon>Gastropoda</taxon>
        <taxon>Heterobranchia</taxon>
        <taxon>Euthyneura</taxon>
        <taxon>Panpulmonata</taxon>
        <taxon>Sacoglossa</taxon>
        <taxon>Placobranchoidea</taxon>
        <taxon>Plakobranchidae</taxon>
        <taxon>Elysia</taxon>
    </lineage>
</organism>
<feature type="compositionally biased region" description="Acidic residues" evidence="6">
    <location>
        <begin position="1478"/>
        <end position="1501"/>
    </location>
</feature>